<reference evidence="2 3" key="1">
    <citation type="submission" date="2017-07" db="EMBL/GenBank/DDBJ databases">
        <title>Isolation and whole genome analysis of endospore-forming bacteria from heroin.</title>
        <authorList>
            <person name="Kalinowski J."/>
            <person name="Ahrens B."/>
            <person name="Al-Dilaimi A."/>
            <person name="Winkler A."/>
            <person name="Wibberg D."/>
            <person name="Schleenbecker U."/>
            <person name="Ruckert C."/>
            <person name="Wolfel R."/>
            <person name="Grass G."/>
        </authorList>
    </citation>
    <scope>NUCLEOTIDE SEQUENCE [LARGE SCALE GENOMIC DNA]</scope>
    <source>
        <strain evidence="2 3">7523-2</strain>
    </source>
</reference>
<dbReference type="Proteomes" id="UP000216133">
    <property type="component" value="Unassembled WGS sequence"/>
</dbReference>
<keyword evidence="1" id="KW-0472">Membrane</keyword>
<name>A0A268S0Z3_SHOCL</name>
<dbReference type="AlphaFoldDB" id="A0A268S0Z3"/>
<protein>
    <submittedName>
        <fullName evidence="2">Uncharacterized protein</fullName>
    </submittedName>
</protein>
<feature type="transmembrane region" description="Helical" evidence="1">
    <location>
        <begin position="12"/>
        <end position="29"/>
    </location>
</feature>
<keyword evidence="1" id="KW-0812">Transmembrane</keyword>
<evidence type="ECO:0000313" key="3">
    <source>
        <dbReference type="Proteomes" id="UP000216133"/>
    </source>
</evidence>
<comment type="caution">
    <text evidence="2">The sequence shown here is derived from an EMBL/GenBank/DDBJ whole genome shotgun (WGS) entry which is preliminary data.</text>
</comment>
<evidence type="ECO:0000256" key="1">
    <source>
        <dbReference type="SAM" id="Phobius"/>
    </source>
</evidence>
<dbReference type="EMBL" id="NPBS01000041">
    <property type="protein sequence ID" value="PAF26213.1"/>
    <property type="molecule type" value="Genomic_DNA"/>
</dbReference>
<organism evidence="2 3">
    <name type="scientific">Shouchella clausii</name>
    <name type="common">Alkalihalobacillus clausii</name>
    <dbReference type="NCBI Taxonomy" id="79880"/>
    <lineage>
        <taxon>Bacteria</taxon>
        <taxon>Bacillati</taxon>
        <taxon>Bacillota</taxon>
        <taxon>Bacilli</taxon>
        <taxon>Bacillales</taxon>
        <taxon>Bacillaceae</taxon>
        <taxon>Shouchella</taxon>
    </lineage>
</organism>
<accession>A0A268S0Z3</accession>
<keyword evidence="1" id="KW-1133">Transmembrane helix</keyword>
<sequence length="72" mass="8339">MFFKNSVSNKNVNNAYWITFLFWGGVLLVNSITELFYSQRLISSSFITLVLGLLLFFIVVFISNVKKQKHSD</sequence>
<evidence type="ECO:0000313" key="2">
    <source>
        <dbReference type="EMBL" id="PAF26213.1"/>
    </source>
</evidence>
<gene>
    <name evidence="2" type="ORF">CHH61_09670</name>
</gene>
<feature type="transmembrane region" description="Helical" evidence="1">
    <location>
        <begin position="41"/>
        <end position="62"/>
    </location>
</feature>
<proteinExistence type="predicted"/>